<dbReference type="Gene3D" id="2.20.25.10">
    <property type="match status" value="1"/>
</dbReference>
<dbReference type="GO" id="GO:0000156">
    <property type="term" value="F:phosphorelay response regulator activity"/>
    <property type="evidence" value="ECO:0007669"/>
    <property type="project" value="InterPro"/>
</dbReference>
<evidence type="ECO:0000313" key="4">
    <source>
        <dbReference type="EMBL" id="EHJ56848.1"/>
    </source>
</evidence>
<dbReference type="Pfam" id="PF00072">
    <property type="entry name" value="Response_reg"/>
    <property type="match status" value="1"/>
</dbReference>
<evidence type="ECO:0000259" key="2">
    <source>
        <dbReference type="PROSITE" id="PS50110"/>
    </source>
</evidence>
<dbReference type="Pfam" id="PF04397">
    <property type="entry name" value="LytTR"/>
    <property type="match status" value="1"/>
</dbReference>
<dbReference type="Gene3D" id="3.40.50.2300">
    <property type="match status" value="1"/>
</dbReference>
<dbReference type="CDD" id="cd17532">
    <property type="entry name" value="REC_LytTR_AlgR-like"/>
    <property type="match status" value="1"/>
</dbReference>
<gene>
    <name evidence="4" type="primary">lytT_2</name>
    <name evidence="4" type="ORF">STRUR_1825</name>
</gene>
<comment type="caution">
    <text evidence="4">The sequence shown here is derived from an EMBL/GenBank/DDBJ whole genome shotgun (WGS) entry which is preliminary data.</text>
</comment>
<sequence length="242" mass="27953">MKVGIIDDEPLARMELSYLLKQTSQVSEIFEGDSIEEAFQLILVHQPDLLFLDIHLTDESGLDLANKLSEVPNAPLIIFATAYDNHAVEAFEVNALDYVLKPFEQERINRAIEKAANALEQKRPIEHSEKKEQSSGKLTIETDERIYLVAYKDIYYCEVQGKETTIYTKKGRFTCHSTLSSIEKLLPYSTFFKVHRAFIINQDEIKEIQPWFNHTYQVTMVNDGKVPVSRSYLKEFKERLGL</sequence>
<dbReference type="GO" id="GO:0003677">
    <property type="term" value="F:DNA binding"/>
    <property type="evidence" value="ECO:0007669"/>
    <property type="project" value="InterPro"/>
</dbReference>
<reference evidence="4 5" key="1">
    <citation type="journal article" date="2014" name="Int. J. Syst. Evol. Microbiol.">
        <title>Phylogenomics and the dynamic genome evolution of the genus Streptococcus.</title>
        <authorList>
            <consortium name="The Broad Institute Genome Sequencing Platform"/>
            <person name="Richards V.P."/>
            <person name="Palmer S.R."/>
            <person name="Pavinski Bitar P.D."/>
            <person name="Qin X."/>
            <person name="Weinstock G.M."/>
            <person name="Highlander S.K."/>
            <person name="Town C.D."/>
            <person name="Burne R.A."/>
            <person name="Stanhope M.J."/>
        </authorList>
    </citation>
    <scope>NUCLEOTIDE SEQUENCE [LARGE SCALE GENOMIC DNA]</scope>
    <source>
        <strain evidence="4 5">2285-97</strain>
    </source>
</reference>
<feature type="modified residue" description="4-aspartylphosphate" evidence="1">
    <location>
        <position position="53"/>
    </location>
</feature>
<keyword evidence="1" id="KW-0597">Phosphoprotein</keyword>
<dbReference type="EMBL" id="AEUZ02000001">
    <property type="protein sequence ID" value="EHJ56848.1"/>
    <property type="molecule type" value="Genomic_DNA"/>
</dbReference>
<dbReference type="InterPro" id="IPR007492">
    <property type="entry name" value="LytTR_DNA-bd_dom"/>
</dbReference>
<dbReference type="InterPro" id="IPR046947">
    <property type="entry name" value="LytR-like"/>
</dbReference>
<dbReference type="InterPro" id="IPR011006">
    <property type="entry name" value="CheY-like_superfamily"/>
</dbReference>
<dbReference type="SMART" id="SM00448">
    <property type="entry name" value="REC"/>
    <property type="match status" value="1"/>
</dbReference>
<evidence type="ECO:0000313" key="5">
    <source>
        <dbReference type="Proteomes" id="UP000005388"/>
    </source>
</evidence>
<proteinExistence type="predicted"/>
<protein>
    <submittedName>
        <fullName evidence="4">Sensory transduction protein LytT</fullName>
    </submittedName>
</protein>
<dbReference type="eggNOG" id="COG3279">
    <property type="taxonomic scope" value="Bacteria"/>
</dbReference>
<dbReference type="SMART" id="SM00850">
    <property type="entry name" value="LytTR"/>
    <property type="match status" value="1"/>
</dbReference>
<dbReference type="PANTHER" id="PTHR37299">
    <property type="entry name" value="TRANSCRIPTIONAL REGULATOR-RELATED"/>
    <property type="match status" value="1"/>
</dbReference>
<dbReference type="PANTHER" id="PTHR37299:SF1">
    <property type="entry name" value="STAGE 0 SPORULATION PROTEIN A HOMOLOG"/>
    <property type="match status" value="1"/>
</dbReference>
<organism evidence="4 5">
    <name type="scientific">Streptococcus urinalis 2285-97</name>
    <dbReference type="NCBI Taxonomy" id="764291"/>
    <lineage>
        <taxon>Bacteria</taxon>
        <taxon>Bacillati</taxon>
        <taxon>Bacillota</taxon>
        <taxon>Bacilli</taxon>
        <taxon>Lactobacillales</taxon>
        <taxon>Streptococcaceae</taxon>
        <taxon>Streptococcus</taxon>
    </lineage>
</organism>
<evidence type="ECO:0000256" key="1">
    <source>
        <dbReference type="PROSITE-ProRule" id="PRU00169"/>
    </source>
</evidence>
<evidence type="ECO:0000259" key="3">
    <source>
        <dbReference type="PROSITE" id="PS50930"/>
    </source>
</evidence>
<dbReference type="Gene3D" id="2.40.50.40">
    <property type="match status" value="1"/>
</dbReference>
<name>G5KD02_9STRE</name>
<feature type="domain" description="Response regulatory" evidence="2">
    <location>
        <begin position="2"/>
        <end position="116"/>
    </location>
</feature>
<dbReference type="PROSITE" id="PS50110">
    <property type="entry name" value="RESPONSE_REGULATORY"/>
    <property type="match status" value="1"/>
</dbReference>
<dbReference type="STRING" id="764291.STRUR_1825"/>
<accession>G5KD02</accession>
<dbReference type="PROSITE" id="PS50930">
    <property type="entry name" value="HTH_LYTTR"/>
    <property type="match status" value="1"/>
</dbReference>
<dbReference type="RefSeq" id="WP_006739589.1">
    <property type="nucleotide sequence ID" value="NZ_AEUZ02000001.1"/>
</dbReference>
<dbReference type="AlphaFoldDB" id="G5KD02"/>
<dbReference type="Proteomes" id="UP000005388">
    <property type="component" value="Unassembled WGS sequence"/>
</dbReference>
<dbReference type="InterPro" id="IPR001789">
    <property type="entry name" value="Sig_transdc_resp-reg_receiver"/>
</dbReference>
<feature type="domain" description="HTH LytTR-type" evidence="3">
    <location>
        <begin position="138"/>
        <end position="242"/>
    </location>
</feature>
<dbReference type="SUPFAM" id="SSF52172">
    <property type="entry name" value="CheY-like"/>
    <property type="match status" value="1"/>
</dbReference>
<keyword evidence="5" id="KW-1185">Reference proteome</keyword>